<protein>
    <submittedName>
        <fullName evidence="1">Uncharacterized protein</fullName>
    </submittedName>
</protein>
<comment type="caution">
    <text evidence="1">The sequence shown here is derived from an EMBL/GenBank/DDBJ whole genome shotgun (WGS) entry which is preliminary data.</text>
</comment>
<sequence length="239" mass="26260">MNRTAIVISFIVLSVIFIFSEIEYSRLVRSYVGNRIPPSISTRCGVESARVATSVCPQHNIFGSLNKDNEHLYYDGVVLVTPPGLDIESFTLLPGGSYGADVNAVYDMSDVYRYGSSVVVEKIRSADPQTFRVLYDGGVRYGVRTPAYGADAQYVYIGRQMLPHADPETFEFLTEFGIGCGNDQNNCPIRVTTKDKNCIFLDGEKVLNDEGQCVDPRTCIHNSLCAVNANTVITGTVSI</sequence>
<dbReference type="Proteomes" id="UP000034595">
    <property type="component" value="Unassembled WGS sequence"/>
</dbReference>
<evidence type="ECO:0000313" key="2">
    <source>
        <dbReference type="Proteomes" id="UP000034595"/>
    </source>
</evidence>
<gene>
    <name evidence="1" type="ORF">UW78_C0006G0070</name>
</gene>
<organism evidence="1 2">
    <name type="scientific">Candidatus Azambacteria bacterium GW2011_GWA1_44_9</name>
    <dbReference type="NCBI Taxonomy" id="1618610"/>
    <lineage>
        <taxon>Bacteria</taxon>
        <taxon>Candidatus Azamiibacteriota</taxon>
    </lineage>
</organism>
<reference evidence="1 2" key="1">
    <citation type="journal article" date="2015" name="Nature">
        <title>rRNA introns, odd ribosomes, and small enigmatic genomes across a large radiation of phyla.</title>
        <authorList>
            <person name="Brown C.T."/>
            <person name="Hug L.A."/>
            <person name="Thomas B.C."/>
            <person name="Sharon I."/>
            <person name="Castelle C.J."/>
            <person name="Singh A."/>
            <person name="Wilkins M.J."/>
            <person name="Williams K.H."/>
            <person name="Banfield J.F."/>
        </authorList>
    </citation>
    <scope>NUCLEOTIDE SEQUENCE [LARGE SCALE GENOMIC DNA]</scope>
</reference>
<dbReference type="Pfam" id="PF13644">
    <property type="entry name" value="DKNYY"/>
    <property type="match status" value="1"/>
</dbReference>
<dbReference type="EMBL" id="LCJQ01000006">
    <property type="protein sequence ID" value="KKT81705.1"/>
    <property type="molecule type" value="Genomic_DNA"/>
</dbReference>
<accession>A0A0G1KDS9</accession>
<proteinExistence type="predicted"/>
<name>A0A0G1KDS9_9BACT</name>
<dbReference type="AlphaFoldDB" id="A0A0G1KDS9"/>
<evidence type="ECO:0000313" key="1">
    <source>
        <dbReference type="EMBL" id="KKT81705.1"/>
    </source>
</evidence>
<dbReference type="InterPro" id="IPR027375">
    <property type="entry name" value="DKNYY"/>
</dbReference>